<accession>A0ABP9AN17</accession>
<comment type="caution">
    <text evidence="2">The sequence shown here is derived from an EMBL/GenBank/DDBJ whole genome shotgun (WGS) entry which is preliminary data.</text>
</comment>
<dbReference type="PANTHER" id="PTHR43546">
    <property type="entry name" value="UPF0173 METAL-DEPENDENT HYDROLASE MJ1163-RELATED"/>
    <property type="match status" value="1"/>
</dbReference>
<keyword evidence="2" id="KW-0378">Hydrolase</keyword>
<proteinExistence type="predicted"/>
<dbReference type="NCBIfam" id="NF001911">
    <property type="entry name" value="PRK00685.1"/>
    <property type="match status" value="1"/>
</dbReference>
<dbReference type="PANTHER" id="PTHR43546:SF3">
    <property type="entry name" value="UPF0173 METAL-DEPENDENT HYDROLASE MJ1163"/>
    <property type="match status" value="1"/>
</dbReference>
<evidence type="ECO:0000313" key="3">
    <source>
        <dbReference type="Proteomes" id="UP001501411"/>
    </source>
</evidence>
<gene>
    <name evidence="2" type="ORF">GCM10023231_08800</name>
</gene>
<dbReference type="SMART" id="SM00849">
    <property type="entry name" value="Lactamase_B"/>
    <property type="match status" value="1"/>
</dbReference>
<reference evidence="3" key="1">
    <citation type="journal article" date="2019" name="Int. J. Syst. Evol. Microbiol.">
        <title>The Global Catalogue of Microorganisms (GCM) 10K type strain sequencing project: providing services to taxonomists for standard genome sequencing and annotation.</title>
        <authorList>
            <consortium name="The Broad Institute Genomics Platform"/>
            <consortium name="The Broad Institute Genome Sequencing Center for Infectious Disease"/>
            <person name="Wu L."/>
            <person name="Ma J."/>
        </authorList>
    </citation>
    <scope>NUCLEOTIDE SEQUENCE [LARGE SCALE GENOMIC DNA]</scope>
    <source>
        <strain evidence="3">JCM 18200</strain>
    </source>
</reference>
<name>A0ABP9AN17_9SPHI</name>
<dbReference type="RefSeq" id="WP_345230506.1">
    <property type="nucleotide sequence ID" value="NZ_BAABIQ010000005.1"/>
</dbReference>
<dbReference type="EMBL" id="BAABIQ010000005">
    <property type="protein sequence ID" value="GAA4783395.1"/>
    <property type="molecule type" value="Genomic_DNA"/>
</dbReference>
<feature type="domain" description="Metallo-beta-lactamase" evidence="1">
    <location>
        <begin position="7"/>
        <end position="191"/>
    </location>
</feature>
<dbReference type="GO" id="GO:0016787">
    <property type="term" value="F:hydrolase activity"/>
    <property type="evidence" value="ECO:0007669"/>
    <property type="project" value="UniProtKB-KW"/>
</dbReference>
<keyword evidence="3" id="KW-1185">Reference proteome</keyword>
<dbReference type="InterPro" id="IPR036866">
    <property type="entry name" value="RibonucZ/Hydroxyglut_hydro"/>
</dbReference>
<dbReference type="InterPro" id="IPR001279">
    <property type="entry name" value="Metallo-B-lactamas"/>
</dbReference>
<dbReference type="InterPro" id="IPR050114">
    <property type="entry name" value="UPF0173_UPF0282_UlaG_hydrolase"/>
</dbReference>
<protein>
    <submittedName>
        <fullName evidence="2">Metal-dependent hydrolase</fullName>
    </submittedName>
</protein>
<dbReference type="Proteomes" id="UP001501411">
    <property type="component" value="Unassembled WGS sequence"/>
</dbReference>
<dbReference type="SUPFAM" id="SSF56281">
    <property type="entry name" value="Metallo-hydrolase/oxidoreductase"/>
    <property type="match status" value="1"/>
</dbReference>
<evidence type="ECO:0000313" key="2">
    <source>
        <dbReference type="EMBL" id="GAA4783395.1"/>
    </source>
</evidence>
<sequence length="227" mass="24554">MKATFYGHATVALDLEGANVLFDPFITPNEQAKAIDIHTLQPDYILLSHGHVDHVADVAAIQKNSNATVIAIVETAAWVNRQGVSEDKIVGINFGGTIKTSFGTAKMVFALHTNATPDGQYGGVAAGYLLKSGDKKIYYAGDTALTLEMKLLADEQLDWAILPIGDHYTMGVDDAIKAAGFINCKHIIGIHYNTFPPIKIDEEEAKRKFADAGLHLHLLAIGESIRL</sequence>
<dbReference type="Pfam" id="PF12706">
    <property type="entry name" value="Lactamase_B_2"/>
    <property type="match status" value="1"/>
</dbReference>
<dbReference type="Gene3D" id="3.60.15.10">
    <property type="entry name" value="Ribonuclease Z/Hydroxyacylglutathione hydrolase-like"/>
    <property type="match status" value="1"/>
</dbReference>
<evidence type="ECO:0000259" key="1">
    <source>
        <dbReference type="SMART" id="SM00849"/>
    </source>
</evidence>
<organism evidence="2 3">
    <name type="scientific">Olivibacter ginsenosidimutans</name>
    <dbReference type="NCBI Taxonomy" id="1176537"/>
    <lineage>
        <taxon>Bacteria</taxon>
        <taxon>Pseudomonadati</taxon>
        <taxon>Bacteroidota</taxon>
        <taxon>Sphingobacteriia</taxon>
        <taxon>Sphingobacteriales</taxon>
        <taxon>Sphingobacteriaceae</taxon>
        <taxon>Olivibacter</taxon>
    </lineage>
</organism>